<dbReference type="STRING" id="1328760.A0A165G8J6"/>
<dbReference type="SUPFAM" id="SSF82657">
    <property type="entry name" value="BolA-like"/>
    <property type="match status" value="1"/>
</dbReference>
<dbReference type="PIRSF" id="PIRSF003113">
    <property type="entry name" value="BolA"/>
    <property type="match status" value="1"/>
</dbReference>
<dbReference type="PANTHER" id="PTHR12735">
    <property type="entry name" value="BOLA-LIKE PROTEIN-RELATED"/>
    <property type="match status" value="1"/>
</dbReference>
<dbReference type="GO" id="GO:0000122">
    <property type="term" value="P:negative regulation of transcription by RNA polymerase II"/>
    <property type="evidence" value="ECO:0007669"/>
    <property type="project" value="EnsemblFungi"/>
</dbReference>
<dbReference type="GO" id="GO:0045944">
    <property type="term" value="P:positive regulation of transcription by RNA polymerase II"/>
    <property type="evidence" value="ECO:0007669"/>
    <property type="project" value="EnsemblFungi"/>
</dbReference>
<sequence>MSASSGVTADTLKQKLAQELEATHVQVDDLSGGCGQMFDAVIVSPKFAGQRLLGRNRTVNGVLKAEIAAIHAWSAKCFTPEEWEAKKTA</sequence>
<dbReference type="GO" id="GO:0006879">
    <property type="term" value="P:intracellular iron ion homeostasis"/>
    <property type="evidence" value="ECO:0007669"/>
    <property type="project" value="EnsemblFungi"/>
</dbReference>
<evidence type="ECO:0000313" key="2">
    <source>
        <dbReference type="EMBL" id="KZF21869.1"/>
    </source>
</evidence>
<dbReference type="OrthoDB" id="4983at2759"/>
<dbReference type="Pfam" id="PF01722">
    <property type="entry name" value="BolA"/>
    <property type="match status" value="1"/>
</dbReference>
<organism evidence="2 3">
    <name type="scientific">Xylona heveae (strain CBS 132557 / TC161)</name>
    <dbReference type="NCBI Taxonomy" id="1328760"/>
    <lineage>
        <taxon>Eukaryota</taxon>
        <taxon>Fungi</taxon>
        <taxon>Dikarya</taxon>
        <taxon>Ascomycota</taxon>
        <taxon>Pezizomycotina</taxon>
        <taxon>Xylonomycetes</taxon>
        <taxon>Xylonales</taxon>
        <taxon>Xylonaceae</taxon>
        <taxon>Xylona</taxon>
    </lineage>
</organism>
<keyword evidence="3" id="KW-1185">Reference proteome</keyword>
<dbReference type="GO" id="GO:0051537">
    <property type="term" value="F:2 iron, 2 sulfur cluster binding"/>
    <property type="evidence" value="ECO:0007669"/>
    <property type="project" value="EnsemblFungi"/>
</dbReference>
<dbReference type="AlphaFoldDB" id="A0A165G8J6"/>
<evidence type="ECO:0000256" key="1">
    <source>
        <dbReference type="RuleBase" id="RU003860"/>
    </source>
</evidence>
<proteinExistence type="inferred from homology"/>
<dbReference type="Proteomes" id="UP000076632">
    <property type="component" value="Unassembled WGS sequence"/>
</dbReference>
<dbReference type="OMA" id="VHAFSQK"/>
<evidence type="ECO:0000313" key="3">
    <source>
        <dbReference type="Proteomes" id="UP000076632"/>
    </source>
</evidence>
<dbReference type="GeneID" id="28901309"/>
<dbReference type="Gene3D" id="3.10.20.90">
    <property type="entry name" value="Phosphatidylinositol 3-kinase Catalytic Subunit, Chain A, domain 1"/>
    <property type="match status" value="1"/>
</dbReference>
<dbReference type="GO" id="GO:0005829">
    <property type="term" value="C:cytosol"/>
    <property type="evidence" value="ECO:0007669"/>
    <property type="project" value="EnsemblFungi"/>
</dbReference>
<dbReference type="GO" id="GO:1990229">
    <property type="term" value="C:iron-sulfur cluster assembly complex"/>
    <property type="evidence" value="ECO:0007669"/>
    <property type="project" value="EnsemblFungi"/>
</dbReference>
<dbReference type="EMBL" id="KV407460">
    <property type="protein sequence ID" value="KZF21869.1"/>
    <property type="molecule type" value="Genomic_DNA"/>
</dbReference>
<dbReference type="InterPro" id="IPR036065">
    <property type="entry name" value="BolA-like_sf"/>
</dbReference>
<reference evidence="2 3" key="1">
    <citation type="journal article" date="2016" name="Fungal Biol.">
        <title>The genome of Xylona heveae provides a window into fungal endophytism.</title>
        <authorList>
            <person name="Gazis R."/>
            <person name="Kuo A."/>
            <person name="Riley R."/>
            <person name="LaButti K."/>
            <person name="Lipzen A."/>
            <person name="Lin J."/>
            <person name="Amirebrahimi M."/>
            <person name="Hesse C.N."/>
            <person name="Spatafora J.W."/>
            <person name="Henrissat B."/>
            <person name="Hainaut M."/>
            <person name="Grigoriev I.V."/>
            <person name="Hibbett D.S."/>
        </authorList>
    </citation>
    <scope>NUCLEOTIDE SEQUENCE [LARGE SCALE GENOMIC DNA]</scope>
    <source>
        <strain evidence="2 3">TC161</strain>
    </source>
</reference>
<gene>
    <name evidence="2" type="ORF">L228DRAFT_283992</name>
</gene>
<dbReference type="InterPro" id="IPR045115">
    <property type="entry name" value="BOL2"/>
</dbReference>
<dbReference type="InParanoid" id="A0A165G8J6"/>
<dbReference type="PANTHER" id="PTHR12735:SF27">
    <property type="entry name" value="BOLA-LIKE PROTEIN 2"/>
    <property type="match status" value="1"/>
</dbReference>
<dbReference type="GO" id="GO:0071281">
    <property type="term" value="P:cellular response to iron ion"/>
    <property type="evidence" value="ECO:0007669"/>
    <property type="project" value="EnsemblFungi"/>
</dbReference>
<dbReference type="GO" id="GO:0051604">
    <property type="term" value="P:protein maturation"/>
    <property type="evidence" value="ECO:0007669"/>
    <property type="project" value="InterPro"/>
</dbReference>
<protein>
    <submittedName>
        <fullName evidence="2">Bola-like protein</fullName>
    </submittedName>
</protein>
<dbReference type="RefSeq" id="XP_018187424.1">
    <property type="nucleotide sequence ID" value="XM_018336172.1"/>
</dbReference>
<accession>A0A165G8J6</accession>
<comment type="similarity">
    <text evidence="1">Belongs to the BolA/IbaG family.</text>
</comment>
<dbReference type="FunCoup" id="A0A165G8J6">
    <property type="interactions" value="271"/>
</dbReference>
<dbReference type="GO" id="GO:0005634">
    <property type="term" value="C:nucleus"/>
    <property type="evidence" value="ECO:0007669"/>
    <property type="project" value="EnsemblFungi"/>
</dbReference>
<dbReference type="InterPro" id="IPR002634">
    <property type="entry name" value="BolA"/>
</dbReference>
<name>A0A165G8J6_XYLHT</name>